<dbReference type="Pfam" id="PF05274">
    <property type="entry name" value="Baculo_E25"/>
    <property type="match status" value="1"/>
</dbReference>
<dbReference type="Proteomes" id="UP001162233">
    <property type="component" value="Segment"/>
</dbReference>
<protein>
    <submittedName>
        <fullName evidence="1">ODV-E25</fullName>
    </submittedName>
</protein>
<keyword evidence="2" id="KW-1185">Reference proteome</keyword>
<reference evidence="1" key="1">
    <citation type="journal article" date="2019" name="Viruses">
        <title>A Novel Alphabaculovirus from the Soybean Looper, Chrysodeixis includens, that Produces Tetrahedral Occlusion Bodies and Encodes Two Copies of he65.</title>
        <authorList>
            <person name="Harrison R.L."/>
            <person name="Rowley D.L."/>
            <person name="Popham H.J.R."/>
        </authorList>
    </citation>
    <scope>NUCLEOTIDE SEQUENCE</scope>
    <source>
        <strain evidence="1">ChinNPV-1</strain>
    </source>
</reference>
<accession>A0A5B8YUX7</accession>
<dbReference type="RefSeq" id="YP_010802520.1">
    <property type="nucleotide sequence ID" value="NC_077025.1"/>
</dbReference>
<evidence type="ECO:0000313" key="2">
    <source>
        <dbReference type="Proteomes" id="UP001162233"/>
    </source>
</evidence>
<dbReference type="EMBL" id="MK746083">
    <property type="protein sequence ID" value="QED40604.1"/>
    <property type="molecule type" value="Genomic_DNA"/>
</dbReference>
<name>A0A5B8YUX7_9ABAC</name>
<evidence type="ECO:0000313" key="1">
    <source>
        <dbReference type="EMBL" id="QED40604.1"/>
    </source>
</evidence>
<dbReference type="GeneID" id="80541290"/>
<dbReference type="GO" id="GO:0019031">
    <property type="term" value="C:viral envelope"/>
    <property type="evidence" value="ECO:0007669"/>
    <property type="project" value="InterPro"/>
</dbReference>
<proteinExistence type="predicted"/>
<sequence length="218" mass="24404">MIGSLVLIIIVLAVLYFLFVNNKLNFNSLTESSPSLADSSNSVQTDETGALSVKFNNPRIKFLRVKHGDNGKVTKIYVSERPLTYNEVIDEGNRSVGTNCVFVGSLLETPASSSSTVTNRTTSNFEIKQFKNMFIVFKNLENSKIKESTNMVRYEADGLVFCLIDSTTTVVPDLRDVSYPITVYTTNSNVQTKLKEWNYTQFNESGTLFLKNELSFAV</sequence>
<dbReference type="KEGG" id="vg:80541290"/>
<organism evidence="1 2">
    <name type="scientific">Chrysodeixis includens nucleopolyhedrovirus</name>
    <dbReference type="NCBI Taxonomy" id="1207438"/>
    <lineage>
        <taxon>Viruses</taxon>
        <taxon>Viruses incertae sedis</taxon>
        <taxon>Naldaviricetes</taxon>
        <taxon>Lefavirales</taxon>
        <taxon>Baculoviridae</taxon>
        <taxon>Alphabaculovirus</taxon>
        <taxon>Alphabaculovirus chrincludentis</taxon>
        <taxon>Alphabaculovirus alterchrincludentis</taxon>
    </lineage>
</organism>
<dbReference type="InterPro" id="IPR007938">
    <property type="entry name" value="Baculo_ODV-E25"/>
</dbReference>